<gene>
    <name evidence="5" type="ORF">KAJ83_13785</name>
</gene>
<dbReference type="RefSeq" id="WP_210682664.1">
    <property type="nucleotide sequence ID" value="NZ_JAGMWN010000006.1"/>
</dbReference>
<keyword evidence="1" id="KW-0805">Transcription regulation</keyword>
<dbReference type="InterPro" id="IPR000792">
    <property type="entry name" value="Tscrpt_reg_LuxR_C"/>
</dbReference>
<evidence type="ECO:0000313" key="5">
    <source>
        <dbReference type="EMBL" id="MBP5858085.1"/>
    </source>
</evidence>
<feature type="domain" description="HTH luxR-type" evidence="4">
    <location>
        <begin position="93"/>
        <end position="158"/>
    </location>
</feature>
<dbReference type="PANTHER" id="PTHR44688">
    <property type="entry name" value="DNA-BINDING TRANSCRIPTIONAL ACTIVATOR DEVR_DOSR"/>
    <property type="match status" value="1"/>
</dbReference>
<dbReference type="EMBL" id="JAGMWN010000006">
    <property type="protein sequence ID" value="MBP5858085.1"/>
    <property type="molecule type" value="Genomic_DNA"/>
</dbReference>
<dbReference type="PANTHER" id="PTHR44688:SF16">
    <property type="entry name" value="DNA-BINDING TRANSCRIPTIONAL ACTIVATOR DEVR_DOSR"/>
    <property type="match status" value="1"/>
</dbReference>
<dbReference type="Proteomes" id="UP000672602">
    <property type="component" value="Unassembled WGS sequence"/>
</dbReference>
<comment type="caution">
    <text evidence="5">The sequence shown here is derived from an EMBL/GenBank/DDBJ whole genome shotgun (WGS) entry which is preliminary data.</text>
</comment>
<dbReference type="SUPFAM" id="SSF46894">
    <property type="entry name" value="C-terminal effector domain of the bipartite response regulators"/>
    <property type="match status" value="1"/>
</dbReference>
<accession>A0A8J7S1C9</accession>
<dbReference type="PROSITE" id="PS00622">
    <property type="entry name" value="HTH_LUXR_1"/>
    <property type="match status" value="1"/>
</dbReference>
<evidence type="ECO:0000256" key="2">
    <source>
        <dbReference type="ARBA" id="ARBA00023125"/>
    </source>
</evidence>
<keyword evidence="3" id="KW-0804">Transcription</keyword>
<dbReference type="PRINTS" id="PR00038">
    <property type="entry name" value="HTHLUXR"/>
</dbReference>
<dbReference type="PROSITE" id="PS50043">
    <property type="entry name" value="HTH_LUXR_2"/>
    <property type="match status" value="1"/>
</dbReference>
<reference evidence="5" key="1">
    <citation type="submission" date="2021-04" db="EMBL/GenBank/DDBJ databases">
        <authorList>
            <person name="Zhang D.-C."/>
        </authorList>
    </citation>
    <scope>NUCLEOTIDE SEQUENCE</scope>
    <source>
        <strain evidence="5">CGMCC 1.15697</strain>
    </source>
</reference>
<evidence type="ECO:0000256" key="3">
    <source>
        <dbReference type="ARBA" id="ARBA00023163"/>
    </source>
</evidence>
<sequence>MAACRALGYRESELVGQDAAILHTDYGRFLRFGQSGQTFGEVGEPFSSCGWVKRRDGGILSSEHLVTPVATSDDSGIHLSFLKLDDCPEWVALYHKMRSLTAREEEILRHTLRGQGAKTIAIELDISYRTVESHRANLLRKLGVRTTTALFSLFTRPELRH</sequence>
<dbReference type="GO" id="GO:0003677">
    <property type="term" value="F:DNA binding"/>
    <property type="evidence" value="ECO:0007669"/>
    <property type="project" value="UniProtKB-KW"/>
</dbReference>
<dbReference type="Gene3D" id="3.30.450.20">
    <property type="entry name" value="PAS domain"/>
    <property type="match status" value="1"/>
</dbReference>
<evidence type="ECO:0000313" key="6">
    <source>
        <dbReference type="Proteomes" id="UP000672602"/>
    </source>
</evidence>
<keyword evidence="6" id="KW-1185">Reference proteome</keyword>
<evidence type="ECO:0000259" key="4">
    <source>
        <dbReference type="PROSITE" id="PS50043"/>
    </source>
</evidence>
<dbReference type="Pfam" id="PF00196">
    <property type="entry name" value="GerE"/>
    <property type="match status" value="1"/>
</dbReference>
<dbReference type="Gene3D" id="1.10.10.10">
    <property type="entry name" value="Winged helix-like DNA-binding domain superfamily/Winged helix DNA-binding domain"/>
    <property type="match status" value="1"/>
</dbReference>
<dbReference type="InterPro" id="IPR036388">
    <property type="entry name" value="WH-like_DNA-bd_sf"/>
</dbReference>
<dbReference type="InterPro" id="IPR016032">
    <property type="entry name" value="Sig_transdc_resp-reg_C-effctor"/>
</dbReference>
<dbReference type="GO" id="GO:0006355">
    <property type="term" value="P:regulation of DNA-templated transcription"/>
    <property type="evidence" value="ECO:0007669"/>
    <property type="project" value="InterPro"/>
</dbReference>
<evidence type="ECO:0000256" key="1">
    <source>
        <dbReference type="ARBA" id="ARBA00023015"/>
    </source>
</evidence>
<dbReference type="AlphaFoldDB" id="A0A8J7S1C9"/>
<protein>
    <submittedName>
        <fullName evidence="5">Helix-turn-helix transcriptional regulator</fullName>
    </submittedName>
</protein>
<name>A0A8J7S1C9_9PROT</name>
<organism evidence="5 6">
    <name type="scientific">Marivibrio halodurans</name>
    <dbReference type="NCBI Taxonomy" id="2039722"/>
    <lineage>
        <taxon>Bacteria</taxon>
        <taxon>Pseudomonadati</taxon>
        <taxon>Pseudomonadota</taxon>
        <taxon>Alphaproteobacteria</taxon>
        <taxon>Rhodospirillales</taxon>
        <taxon>Rhodospirillaceae</taxon>
        <taxon>Marivibrio</taxon>
    </lineage>
</organism>
<dbReference type="CDD" id="cd06170">
    <property type="entry name" value="LuxR_C_like"/>
    <property type="match status" value="1"/>
</dbReference>
<keyword evidence="2" id="KW-0238">DNA-binding</keyword>
<proteinExistence type="predicted"/>
<dbReference type="SMART" id="SM00421">
    <property type="entry name" value="HTH_LUXR"/>
    <property type="match status" value="1"/>
</dbReference>